<dbReference type="EMBL" id="JADKYB010000030">
    <property type="protein sequence ID" value="MBM9510037.1"/>
    <property type="molecule type" value="Genomic_DNA"/>
</dbReference>
<name>A0ABS2U4W7_9ACTN</name>
<gene>
    <name evidence="1" type="ORF">ITX44_36870</name>
</gene>
<reference evidence="1 2" key="1">
    <citation type="submission" date="2021-01" db="EMBL/GenBank/DDBJ databases">
        <title>Streptomyces acididurans sp. nov., isolated from a peat swamp forest soil.</title>
        <authorList>
            <person name="Chantavorakit T."/>
            <person name="Duangmal K."/>
        </authorList>
    </citation>
    <scope>NUCLEOTIDE SEQUENCE [LARGE SCALE GENOMIC DNA]</scope>
    <source>
        <strain evidence="1 2">KK5PA1</strain>
    </source>
</reference>
<protein>
    <submittedName>
        <fullName evidence="1">Phage Gp37/Gp68 family protein</fullName>
    </submittedName>
</protein>
<dbReference type="InterPro" id="IPR011101">
    <property type="entry name" value="DUF5131"/>
</dbReference>
<dbReference type="RefSeq" id="WP_205363671.1">
    <property type="nucleotide sequence ID" value="NZ_JADKYB010000030.1"/>
</dbReference>
<evidence type="ECO:0000313" key="2">
    <source>
        <dbReference type="Proteomes" id="UP000749040"/>
    </source>
</evidence>
<comment type="caution">
    <text evidence="1">The sequence shown here is derived from an EMBL/GenBank/DDBJ whole genome shotgun (WGS) entry which is preliminary data.</text>
</comment>
<dbReference type="Proteomes" id="UP000749040">
    <property type="component" value="Unassembled WGS sequence"/>
</dbReference>
<proteinExistence type="predicted"/>
<organism evidence="1 2">
    <name type="scientific">Actinacidiphila acididurans</name>
    <dbReference type="NCBI Taxonomy" id="2784346"/>
    <lineage>
        <taxon>Bacteria</taxon>
        <taxon>Bacillati</taxon>
        <taxon>Actinomycetota</taxon>
        <taxon>Actinomycetes</taxon>
        <taxon>Kitasatosporales</taxon>
        <taxon>Streptomycetaceae</taxon>
        <taxon>Actinacidiphila</taxon>
    </lineage>
</organism>
<dbReference type="Pfam" id="PF07505">
    <property type="entry name" value="DUF5131"/>
    <property type="match status" value="1"/>
</dbReference>
<sequence>MTTTSTTIEWTRNDDGTPGRTWNPVSGCTKISDGCTNCYAETIAERFRGSAAFPHGFDIRVMPDRMNDPLKWRKATRVFVNSMSDLFHSEVDQAWIAEIFGVMAAARRHTFQLLTKRHARMRILLTDKEFIAQVRSRALGKGLPEGDWAWPLPNLWLGVSVENQQWADIRIPELLRTPAAVKFLSCEPLLGPVDLTRIPFRGDVQYVVDALRGRYGLREPKELFCFGMASLTPISWVICGGESGRKARPMHPDWARSLRDQCAKARVPYFFKQHGEWEPLGPLYGELEETDDGHLEAIGLEVVEGKRVIQLESDGYIAEGHQPADPRTWLMARVGKGRAGRLLDGTEHSAFPAVTR</sequence>
<keyword evidence="2" id="KW-1185">Reference proteome</keyword>
<accession>A0ABS2U4W7</accession>
<evidence type="ECO:0000313" key="1">
    <source>
        <dbReference type="EMBL" id="MBM9510037.1"/>
    </source>
</evidence>